<dbReference type="Pfam" id="PF13489">
    <property type="entry name" value="Methyltransf_23"/>
    <property type="match status" value="1"/>
</dbReference>
<feature type="non-terminal residue" evidence="3">
    <location>
        <position position="385"/>
    </location>
</feature>
<dbReference type="OrthoDB" id="416496at2759"/>
<dbReference type="PANTHER" id="PTHR42912">
    <property type="entry name" value="METHYLTRANSFERASE"/>
    <property type="match status" value="1"/>
</dbReference>
<dbReference type="SUPFAM" id="SSF53335">
    <property type="entry name" value="S-adenosyl-L-methionine-dependent methyltransferases"/>
    <property type="match status" value="1"/>
</dbReference>
<feature type="compositionally biased region" description="Polar residues" evidence="1">
    <location>
        <begin position="55"/>
        <end position="64"/>
    </location>
</feature>
<dbReference type="OMA" id="AHANEHG"/>
<keyword evidence="2" id="KW-0812">Transmembrane</keyword>
<feature type="region of interest" description="Disordered" evidence="1">
    <location>
        <begin position="49"/>
        <end position="92"/>
    </location>
</feature>
<sequence length="385" mass="42045">MERLGGIILQNKPISRQLVTKWRILGARRGGLVITMPKSRTFRATSINFAAKKGQASSRTKNPPSKQPLPYKTPTRKSPLPSQSTPSANSNSSPFKHRIIPIVFGGITLFTLSAYGTYLAVAYFKSPSSSSSSKTTTSGTPPIFPQSQADVSTVYNEIAPTFDASVELTESLMGITKLRKKLAAEARGNVLEVSIGTGRNLDFYDWKSSEKGATDKSIKSFTGLDKSAQMLDIAKQKFSLSASSAKTTIPVRWIVQDATSEALLPSPTPSGKYDTILSTMSLCSVSDPVAMLHNLSSALAPSGRILLLEHGRGRWNWLNKILDDGAAGHAEKFGCWWNRDLGAVVEDAARGSGLEVVEVRRKHGGTTWWIKLRKREREVARQLHL</sequence>
<dbReference type="STRING" id="5539.A0A3E2HQN1"/>
<feature type="transmembrane region" description="Helical" evidence="2">
    <location>
        <begin position="99"/>
        <end position="124"/>
    </location>
</feature>
<dbReference type="PANTHER" id="PTHR42912:SF83">
    <property type="entry name" value="METHYLTRANSFERASE TYPE 11 DOMAIN-CONTAINING PROTEIN"/>
    <property type="match status" value="1"/>
</dbReference>
<dbReference type="AlphaFoldDB" id="A0A3E2HQN1"/>
<evidence type="ECO:0008006" key="5">
    <source>
        <dbReference type="Google" id="ProtNLM"/>
    </source>
</evidence>
<dbReference type="Proteomes" id="UP000258309">
    <property type="component" value="Unassembled WGS sequence"/>
</dbReference>
<feature type="compositionally biased region" description="Low complexity" evidence="1">
    <location>
        <begin position="81"/>
        <end position="92"/>
    </location>
</feature>
<dbReference type="CDD" id="cd02440">
    <property type="entry name" value="AdoMet_MTases"/>
    <property type="match status" value="1"/>
</dbReference>
<organism evidence="3 4">
    <name type="scientific">Scytalidium lignicola</name>
    <name type="common">Hyphomycete</name>
    <dbReference type="NCBI Taxonomy" id="5539"/>
    <lineage>
        <taxon>Eukaryota</taxon>
        <taxon>Fungi</taxon>
        <taxon>Dikarya</taxon>
        <taxon>Ascomycota</taxon>
        <taxon>Pezizomycotina</taxon>
        <taxon>Leotiomycetes</taxon>
        <taxon>Leotiomycetes incertae sedis</taxon>
        <taxon>Scytalidium</taxon>
    </lineage>
</organism>
<proteinExistence type="predicted"/>
<protein>
    <recommendedName>
        <fullName evidence="5">Methyltransferase type 11 domain-containing protein</fullName>
    </recommendedName>
</protein>
<accession>A0A3E2HQN1</accession>
<dbReference type="InterPro" id="IPR029063">
    <property type="entry name" value="SAM-dependent_MTases_sf"/>
</dbReference>
<reference evidence="3 4" key="1">
    <citation type="submission" date="2018-05" db="EMBL/GenBank/DDBJ databases">
        <title>Draft genome sequence of Scytalidium lignicola DSM 105466, a ubiquitous saprotrophic fungus.</title>
        <authorList>
            <person name="Buettner E."/>
            <person name="Gebauer A.M."/>
            <person name="Hofrichter M."/>
            <person name="Liers C."/>
            <person name="Kellner H."/>
        </authorList>
    </citation>
    <scope>NUCLEOTIDE SEQUENCE [LARGE SCALE GENOMIC DNA]</scope>
    <source>
        <strain evidence="3 4">DSM 105466</strain>
    </source>
</reference>
<gene>
    <name evidence="3" type="ORF">B7463_g984</name>
</gene>
<feature type="non-terminal residue" evidence="3">
    <location>
        <position position="1"/>
    </location>
</feature>
<dbReference type="GO" id="GO:0008168">
    <property type="term" value="F:methyltransferase activity"/>
    <property type="evidence" value="ECO:0007669"/>
    <property type="project" value="TreeGrafter"/>
</dbReference>
<evidence type="ECO:0000256" key="2">
    <source>
        <dbReference type="SAM" id="Phobius"/>
    </source>
</evidence>
<evidence type="ECO:0000313" key="3">
    <source>
        <dbReference type="EMBL" id="RFU35351.1"/>
    </source>
</evidence>
<dbReference type="Gene3D" id="3.40.50.150">
    <property type="entry name" value="Vaccinia Virus protein VP39"/>
    <property type="match status" value="1"/>
</dbReference>
<keyword evidence="4" id="KW-1185">Reference proteome</keyword>
<keyword evidence="2" id="KW-0472">Membrane</keyword>
<dbReference type="EMBL" id="NCSJ02000009">
    <property type="protein sequence ID" value="RFU35351.1"/>
    <property type="molecule type" value="Genomic_DNA"/>
</dbReference>
<name>A0A3E2HQN1_SCYLI</name>
<evidence type="ECO:0000313" key="4">
    <source>
        <dbReference type="Proteomes" id="UP000258309"/>
    </source>
</evidence>
<keyword evidence="2" id="KW-1133">Transmembrane helix</keyword>
<comment type="caution">
    <text evidence="3">The sequence shown here is derived from an EMBL/GenBank/DDBJ whole genome shotgun (WGS) entry which is preliminary data.</text>
</comment>
<dbReference type="InterPro" id="IPR050508">
    <property type="entry name" value="Methyltransf_Superfamily"/>
</dbReference>
<evidence type="ECO:0000256" key="1">
    <source>
        <dbReference type="SAM" id="MobiDB-lite"/>
    </source>
</evidence>